<evidence type="ECO:0000256" key="1">
    <source>
        <dbReference type="SAM" id="MobiDB-lite"/>
    </source>
</evidence>
<keyword evidence="3" id="KW-1185">Reference proteome</keyword>
<gene>
    <name evidence="2" type="ORF">BDW59DRAFT_158349</name>
</gene>
<name>A0ABR4IT11_9EURO</name>
<sequence length="281" mass="31764">MDDHGTSRALRSNTSLPTPPLSAPKILNNIRTTLLSQTESTNILFTDIPEDIGRQVFDELCEDGIIEQLAPRLGYDSVTKVFNAKVMPSFIHDVPQGWMVHEFALMCRANFLTLDEQWHLHPYVDTTFQTFTAPYTQSRKQPDWALVPRTDRMLSIVFENGWTEGWGHLKNDMRLWLLGGHPNVQLVFHVKWVNHTSTNKVSGELRVYERTMTGNVHERHCISLFHIPQAGLTSIPITRGELFGVNGVLPGRNAGDVWNLQLSTLRDLGGARIRDAGFVPA</sequence>
<comment type="caution">
    <text evidence="2">The sequence shown here is derived from an EMBL/GenBank/DDBJ whole genome shotgun (WGS) entry which is preliminary data.</text>
</comment>
<dbReference type="Proteomes" id="UP001610335">
    <property type="component" value="Unassembled WGS sequence"/>
</dbReference>
<feature type="region of interest" description="Disordered" evidence="1">
    <location>
        <begin position="1"/>
        <end position="23"/>
    </location>
</feature>
<reference evidence="2 3" key="1">
    <citation type="submission" date="2024-07" db="EMBL/GenBank/DDBJ databases">
        <title>Section-level genome sequencing and comparative genomics of Aspergillus sections Usti and Cavernicolus.</title>
        <authorList>
            <consortium name="Lawrence Berkeley National Laboratory"/>
            <person name="Nybo J.L."/>
            <person name="Vesth T.C."/>
            <person name="Theobald S."/>
            <person name="Frisvad J.C."/>
            <person name="Larsen T.O."/>
            <person name="Kjaerboelling I."/>
            <person name="Rothschild-Mancinelli K."/>
            <person name="Lyhne E.K."/>
            <person name="Kogle M.E."/>
            <person name="Barry K."/>
            <person name="Clum A."/>
            <person name="Na H."/>
            <person name="Ledsgaard L."/>
            <person name="Lin J."/>
            <person name="Lipzen A."/>
            <person name="Kuo A."/>
            <person name="Riley R."/>
            <person name="Mondo S."/>
            <person name="LaButti K."/>
            <person name="Haridas S."/>
            <person name="Pangalinan J."/>
            <person name="Salamov A.A."/>
            <person name="Simmons B.A."/>
            <person name="Magnuson J.K."/>
            <person name="Chen J."/>
            <person name="Drula E."/>
            <person name="Henrissat B."/>
            <person name="Wiebenga A."/>
            <person name="Lubbers R.J."/>
            <person name="Gomes A.C."/>
            <person name="Makela M.R."/>
            <person name="Stajich J."/>
            <person name="Grigoriev I.V."/>
            <person name="Mortensen U.H."/>
            <person name="De vries R.P."/>
            <person name="Baker S.E."/>
            <person name="Andersen M.R."/>
        </authorList>
    </citation>
    <scope>NUCLEOTIDE SEQUENCE [LARGE SCALE GENOMIC DNA]</scope>
    <source>
        <strain evidence="2 3">CBS 600.67</strain>
    </source>
</reference>
<dbReference type="EMBL" id="JBFXLS010000011">
    <property type="protein sequence ID" value="KAL2830916.1"/>
    <property type="molecule type" value="Genomic_DNA"/>
</dbReference>
<evidence type="ECO:0000313" key="2">
    <source>
        <dbReference type="EMBL" id="KAL2830916.1"/>
    </source>
</evidence>
<evidence type="ECO:0000313" key="3">
    <source>
        <dbReference type="Proteomes" id="UP001610335"/>
    </source>
</evidence>
<proteinExistence type="predicted"/>
<organism evidence="2 3">
    <name type="scientific">Aspergillus cavernicola</name>
    <dbReference type="NCBI Taxonomy" id="176166"/>
    <lineage>
        <taxon>Eukaryota</taxon>
        <taxon>Fungi</taxon>
        <taxon>Dikarya</taxon>
        <taxon>Ascomycota</taxon>
        <taxon>Pezizomycotina</taxon>
        <taxon>Eurotiomycetes</taxon>
        <taxon>Eurotiomycetidae</taxon>
        <taxon>Eurotiales</taxon>
        <taxon>Aspergillaceae</taxon>
        <taxon>Aspergillus</taxon>
        <taxon>Aspergillus subgen. Nidulantes</taxon>
    </lineage>
</organism>
<evidence type="ECO:0008006" key="4">
    <source>
        <dbReference type="Google" id="ProtNLM"/>
    </source>
</evidence>
<accession>A0ABR4IT11</accession>
<protein>
    <recommendedName>
        <fullName evidence="4">F-box domain protein</fullName>
    </recommendedName>
</protein>